<organism evidence="4 5">
    <name type="scientific">Microseira wollei NIES-4236</name>
    <dbReference type="NCBI Taxonomy" id="2530354"/>
    <lineage>
        <taxon>Bacteria</taxon>
        <taxon>Bacillati</taxon>
        <taxon>Cyanobacteriota</taxon>
        <taxon>Cyanophyceae</taxon>
        <taxon>Oscillatoriophycideae</taxon>
        <taxon>Aerosakkonematales</taxon>
        <taxon>Aerosakkonemataceae</taxon>
        <taxon>Microseira</taxon>
    </lineage>
</organism>
<name>A0AAV3XPU9_9CYAN</name>
<keyword evidence="5" id="KW-1185">Reference proteome</keyword>
<keyword evidence="2" id="KW-0175">Coiled coil</keyword>
<feature type="coiled-coil region" evidence="2">
    <location>
        <begin position="10"/>
        <end position="52"/>
    </location>
</feature>
<reference evidence="4" key="1">
    <citation type="submission" date="2019-10" db="EMBL/GenBank/DDBJ databases">
        <title>Draft genome sequece of Microseira wollei NIES-4236.</title>
        <authorList>
            <person name="Yamaguchi H."/>
            <person name="Suzuki S."/>
            <person name="Kawachi M."/>
        </authorList>
    </citation>
    <scope>NUCLEOTIDE SEQUENCE</scope>
    <source>
        <strain evidence="4">NIES-4236</strain>
    </source>
</reference>
<dbReference type="RefSeq" id="WP_226590759.1">
    <property type="nucleotide sequence ID" value="NZ_BLAY01000180.1"/>
</dbReference>
<evidence type="ECO:0000256" key="1">
    <source>
        <dbReference type="ARBA" id="ARBA00023118"/>
    </source>
</evidence>
<dbReference type="Proteomes" id="UP001050975">
    <property type="component" value="Unassembled WGS sequence"/>
</dbReference>
<evidence type="ECO:0000313" key="5">
    <source>
        <dbReference type="Proteomes" id="UP001050975"/>
    </source>
</evidence>
<dbReference type="Pfam" id="PF03787">
    <property type="entry name" value="RAMPs"/>
    <property type="match status" value="1"/>
</dbReference>
<evidence type="ECO:0000256" key="2">
    <source>
        <dbReference type="SAM" id="Coils"/>
    </source>
</evidence>
<comment type="caution">
    <text evidence="4">The sequence shown here is derived from an EMBL/GenBank/DDBJ whole genome shotgun (WGS) entry which is preliminary data.</text>
</comment>
<keyword evidence="1" id="KW-0051">Antiviral defense</keyword>
<dbReference type="GO" id="GO:0051607">
    <property type="term" value="P:defense response to virus"/>
    <property type="evidence" value="ECO:0007669"/>
    <property type="project" value="UniProtKB-KW"/>
</dbReference>
<evidence type="ECO:0000313" key="4">
    <source>
        <dbReference type="EMBL" id="GET42749.1"/>
    </source>
</evidence>
<protein>
    <recommendedName>
        <fullName evidence="3">CRISPR type III-associated protein domain-containing protein</fullName>
    </recommendedName>
</protein>
<sequence>MQHDYYAFRKEQLGETLNELDRAKVELDEAKQRRDKNARQQAERKIEQAAEKGVKLEPHLSYLWYEAQGSELKNSIRDAWQKHLNASIIPDAFHFTPDISALNHLPSLSFMLRVPFKLQKPYLSKDDRTFHLLDNPVRKDKVFQTPMVASTSWKGALRATLWQLGHQEDNEQIIRLFGDAREDEKGQAGRLYFYPTFFDKIGLEVINPHDRKTGTGKNPILIECVPIGATGDFVILYVPFGKIDESLVAKDLEVVAKGVEAMLAVYGFGAKTSSGFGLAKVSGKVDFAIRADWPELAETSTPAQQPEFLNDDGNLKQEFLNPDGTFKTEKQYKTFLQSQGITHNKKLYQEAKKWCEANTKESASQSKSLQSMTEVSFDKLSDLGDRAKEIAENLPRRKEISYDL</sequence>
<gene>
    <name evidence="4" type="ORF">MiSe_75670</name>
</gene>
<dbReference type="CDD" id="cd09726">
    <property type="entry name" value="RAMP_I_III"/>
    <property type="match status" value="1"/>
</dbReference>
<accession>A0AAV3XPU9</accession>
<dbReference type="InterPro" id="IPR005537">
    <property type="entry name" value="RAMP_III_fam"/>
</dbReference>
<feature type="domain" description="CRISPR type III-associated protein" evidence="3">
    <location>
        <begin position="130"/>
        <end position="279"/>
    </location>
</feature>
<proteinExistence type="predicted"/>
<dbReference type="EMBL" id="BLAY01000180">
    <property type="protein sequence ID" value="GET42749.1"/>
    <property type="molecule type" value="Genomic_DNA"/>
</dbReference>
<dbReference type="AlphaFoldDB" id="A0AAV3XPU9"/>
<evidence type="ECO:0000259" key="3">
    <source>
        <dbReference type="Pfam" id="PF03787"/>
    </source>
</evidence>